<proteinExistence type="predicted"/>
<organism evidence="1 2">
    <name type="scientific">Trichoglossum hirsutum</name>
    <dbReference type="NCBI Taxonomy" id="265104"/>
    <lineage>
        <taxon>Eukaryota</taxon>
        <taxon>Fungi</taxon>
        <taxon>Dikarya</taxon>
        <taxon>Ascomycota</taxon>
        <taxon>Pezizomycotina</taxon>
        <taxon>Geoglossomycetes</taxon>
        <taxon>Geoglossales</taxon>
        <taxon>Geoglossaceae</taxon>
        <taxon>Trichoglossum</taxon>
    </lineage>
</organism>
<evidence type="ECO:0000313" key="2">
    <source>
        <dbReference type="Proteomes" id="UP000750711"/>
    </source>
</evidence>
<evidence type="ECO:0000313" key="1">
    <source>
        <dbReference type="EMBL" id="KAH0566105.1"/>
    </source>
</evidence>
<protein>
    <submittedName>
        <fullName evidence="1">Uncharacterized protein</fullName>
    </submittedName>
</protein>
<gene>
    <name evidence="1" type="ORF">GP486_000496</name>
</gene>
<dbReference type="Proteomes" id="UP000750711">
    <property type="component" value="Unassembled WGS sequence"/>
</dbReference>
<keyword evidence="2" id="KW-1185">Reference proteome</keyword>
<reference evidence="1" key="1">
    <citation type="submission" date="2021-03" db="EMBL/GenBank/DDBJ databases">
        <title>Comparative genomics and phylogenomic investigation of the class Geoglossomycetes provide insights into ecological specialization and systematics.</title>
        <authorList>
            <person name="Melie T."/>
            <person name="Pirro S."/>
            <person name="Miller A.N."/>
            <person name="Quandt A."/>
        </authorList>
    </citation>
    <scope>NUCLEOTIDE SEQUENCE</scope>
    <source>
        <strain evidence="1">CAQ_001_2017</strain>
    </source>
</reference>
<name>A0A9P8LIN9_9PEZI</name>
<comment type="caution">
    <text evidence="1">The sequence shown here is derived from an EMBL/GenBank/DDBJ whole genome shotgun (WGS) entry which is preliminary data.</text>
</comment>
<accession>A0A9P8LIN9</accession>
<dbReference type="AlphaFoldDB" id="A0A9P8LIN9"/>
<dbReference type="EMBL" id="JAGHQM010000034">
    <property type="protein sequence ID" value="KAH0566105.1"/>
    <property type="molecule type" value="Genomic_DNA"/>
</dbReference>
<sequence length="159" mass="18377">MNGWLNLLETLNALKIGWQYVRFSTLPGGVEDGHARKQIFSRNAMLHYRDLQMPILQFALVFDTLTRAIGHFTVCIAQGVKEALETDPDFHVDEYLKRLLHSLEETDHVKFIMMNIPILEEGPFQDIESLLRHSRLCERLSYTLLSVLLTGSSRITSYR</sequence>